<keyword evidence="1" id="KW-0812">Transmembrane</keyword>
<dbReference type="Proteomes" id="UP000076532">
    <property type="component" value="Unassembled WGS sequence"/>
</dbReference>
<evidence type="ECO:0000313" key="4">
    <source>
        <dbReference type="EMBL" id="KZP27969.1"/>
    </source>
</evidence>
<reference evidence="4 5" key="1">
    <citation type="journal article" date="2016" name="Mol. Biol. Evol.">
        <title>Comparative Genomics of Early-Diverging Mushroom-Forming Fungi Provides Insights into the Origins of Lignocellulose Decay Capabilities.</title>
        <authorList>
            <person name="Nagy L.G."/>
            <person name="Riley R."/>
            <person name="Tritt A."/>
            <person name="Adam C."/>
            <person name="Daum C."/>
            <person name="Floudas D."/>
            <person name="Sun H."/>
            <person name="Yadav J.S."/>
            <person name="Pangilinan J."/>
            <person name="Larsson K.H."/>
            <person name="Matsuura K."/>
            <person name="Barry K."/>
            <person name="Labutti K."/>
            <person name="Kuo R."/>
            <person name="Ohm R.A."/>
            <person name="Bhattacharya S.S."/>
            <person name="Shirouzu T."/>
            <person name="Yoshinaga Y."/>
            <person name="Martin F.M."/>
            <person name="Grigoriev I.V."/>
            <person name="Hibbett D.S."/>
        </authorList>
    </citation>
    <scope>NUCLEOTIDE SEQUENCE [LARGE SCALE GENOMIC DNA]</scope>
    <source>
        <strain evidence="4 5">CBS 109695</strain>
    </source>
</reference>
<keyword evidence="2" id="KW-0732">Signal</keyword>
<feature type="chain" id="PRO_5007997428" description="Transmembrane protein" evidence="2">
    <location>
        <begin position="23"/>
        <end position="192"/>
    </location>
</feature>
<proteinExistence type="predicted"/>
<evidence type="ECO:0008006" key="6">
    <source>
        <dbReference type="Google" id="ProtNLM"/>
    </source>
</evidence>
<evidence type="ECO:0000256" key="2">
    <source>
        <dbReference type="SAM" id="SignalP"/>
    </source>
</evidence>
<feature type="transmembrane region" description="Helical" evidence="1">
    <location>
        <begin position="103"/>
        <end position="122"/>
    </location>
</feature>
<evidence type="ECO:0000313" key="3">
    <source>
        <dbReference type="EMBL" id="KZP05430.1"/>
    </source>
</evidence>
<dbReference type="AlphaFoldDB" id="A0A166R6X1"/>
<organism evidence="4 5">
    <name type="scientific">Athelia psychrophila</name>
    <dbReference type="NCBI Taxonomy" id="1759441"/>
    <lineage>
        <taxon>Eukaryota</taxon>
        <taxon>Fungi</taxon>
        <taxon>Dikarya</taxon>
        <taxon>Basidiomycota</taxon>
        <taxon>Agaricomycotina</taxon>
        <taxon>Agaricomycetes</taxon>
        <taxon>Agaricomycetidae</taxon>
        <taxon>Atheliales</taxon>
        <taxon>Atheliaceae</taxon>
        <taxon>Athelia</taxon>
    </lineage>
</organism>
<keyword evidence="1" id="KW-0472">Membrane</keyword>
<protein>
    <recommendedName>
        <fullName evidence="6">Transmembrane protein</fullName>
    </recommendedName>
</protein>
<name>A0A166R6X1_9AGAM</name>
<keyword evidence="1" id="KW-1133">Transmembrane helix</keyword>
<sequence>MFANRIIPFLFLVATFSLFAFAAPTSPVLESSLVARSDAGTCATSGCNEQAILTILTTLQAKIEVSIKALDGVTAPGPHTADICAAINAAVALLVKLDVNVSIAGSLVGNIVSILVAIILSIATCISKYGLVIAVTISLQFDLALSGLVKCLIKLIPGLIALLGSALKVDLTLLQSVKLVLTLVGCNLPCGC</sequence>
<evidence type="ECO:0000256" key="1">
    <source>
        <dbReference type="SAM" id="Phobius"/>
    </source>
</evidence>
<dbReference type="EMBL" id="KV417506">
    <property type="protein sequence ID" value="KZP27969.1"/>
    <property type="molecule type" value="Genomic_DNA"/>
</dbReference>
<feature type="signal peptide" evidence="2">
    <location>
        <begin position="1"/>
        <end position="22"/>
    </location>
</feature>
<dbReference type="EMBL" id="KV417839">
    <property type="protein sequence ID" value="KZP05430.1"/>
    <property type="molecule type" value="Genomic_DNA"/>
</dbReference>
<gene>
    <name evidence="3" type="ORF">FIBSPDRAFT_903509</name>
    <name evidence="4" type="ORF">FIBSPDRAFT_948199</name>
</gene>
<keyword evidence="5" id="KW-1185">Reference proteome</keyword>
<evidence type="ECO:0000313" key="5">
    <source>
        <dbReference type="Proteomes" id="UP000076532"/>
    </source>
</evidence>
<accession>A0A166R6X1</accession>